<dbReference type="PROSITE" id="PS00028">
    <property type="entry name" value="ZINC_FINGER_C2H2_1"/>
    <property type="match status" value="1"/>
</dbReference>
<gene>
    <name evidence="3" type="ORF">EXIGLDRAFT_36488</name>
</gene>
<feature type="region of interest" description="Disordered" evidence="1">
    <location>
        <begin position="1"/>
        <end position="55"/>
    </location>
</feature>
<feature type="compositionally biased region" description="Low complexity" evidence="1">
    <location>
        <begin position="499"/>
        <end position="509"/>
    </location>
</feature>
<proteinExistence type="predicted"/>
<sequence length="593" mass="62861">MPNPSTFALSQPGMATGPHSPNGSLRGFTASGSGSAQSSLHGHGHSRSAQSSIHGHHRYSTDFNVAPMSMSMSMPRCIGRAQSGNRNTRPSLDMPFRPNHNASGPGAGGLVSEFGRLSLNGVVGNGSLNLDGFGNPNLQDSRSGFNGRASQSQGHAHVNNLNIDMPSPNSSLDFSNGGSVDYGHGNGTVNLNMNGLDYGRGSQSLDFGVGMHGQMQMLNFDSGRGSSLDLQGAGAAFDPAPGRRPLLNTAFSLSAGSSLSGPVSPTSSGDSSAFKTCIFCDTELHEGISLHNKLRHPFACQICRTDIASQRELDDHNIAVHGRNVPCSDCGRAFAKHHHLAQVRVSFTCSVFVGCCIVASSMPSALSDAGPSDCLIHVPVPIFFWHHHASGTFSSCIVHCTASSRHHAPLSLPSRFPGDSYPTRSPRTRALLARPPSLLHRSLYSKPQPRVTFLYSGLMLTRVVLPTAYARRAQISLPTLQQDCQLARSLRRPRQGQTPSSRGPRAARGAPRRADPAAAAAAGSQAAARPPAESERGHPAHDGRCLGPVTRHEARRRRQAARLKPTPVPTPTPTPTPMAETASPQRGSSRRHP</sequence>
<evidence type="ECO:0000313" key="3">
    <source>
        <dbReference type="EMBL" id="KZV78394.1"/>
    </source>
</evidence>
<dbReference type="AlphaFoldDB" id="A0A166MTW0"/>
<name>A0A166MTW0_EXIGL</name>
<evidence type="ECO:0000259" key="2">
    <source>
        <dbReference type="PROSITE" id="PS00028"/>
    </source>
</evidence>
<feature type="compositionally biased region" description="Polar residues" evidence="1">
    <location>
        <begin position="30"/>
        <end position="40"/>
    </location>
</feature>
<accession>A0A166MTW0</accession>
<evidence type="ECO:0000313" key="4">
    <source>
        <dbReference type="Proteomes" id="UP000077266"/>
    </source>
</evidence>
<protein>
    <recommendedName>
        <fullName evidence="2">C2H2-type domain-containing protein</fullName>
    </recommendedName>
</protein>
<feature type="compositionally biased region" description="Basic and acidic residues" evidence="1">
    <location>
        <begin position="532"/>
        <end position="544"/>
    </location>
</feature>
<dbReference type="Proteomes" id="UP000077266">
    <property type="component" value="Unassembled WGS sequence"/>
</dbReference>
<dbReference type="InParanoid" id="A0A166MTW0"/>
<dbReference type="InterPro" id="IPR013087">
    <property type="entry name" value="Znf_C2H2_type"/>
</dbReference>
<dbReference type="Gene3D" id="3.30.160.60">
    <property type="entry name" value="Classic Zinc Finger"/>
    <property type="match status" value="1"/>
</dbReference>
<feature type="domain" description="C2H2-type" evidence="2">
    <location>
        <begin position="300"/>
        <end position="321"/>
    </location>
</feature>
<dbReference type="EMBL" id="KV426920">
    <property type="protein sequence ID" value="KZV78394.1"/>
    <property type="molecule type" value="Genomic_DNA"/>
</dbReference>
<keyword evidence="4" id="KW-1185">Reference proteome</keyword>
<feature type="region of interest" description="Disordered" evidence="1">
    <location>
        <begin position="488"/>
        <end position="593"/>
    </location>
</feature>
<dbReference type="OrthoDB" id="10631352at2759"/>
<organism evidence="3 4">
    <name type="scientific">Exidia glandulosa HHB12029</name>
    <dbReference type="NCBI Taxonomy" id="1314781"/>
    <lineage>
        <taxon>Eukaryota</taxon>
        <taxon>Fungi</taxon>
        <taxon>Dikarya</taxon>
        <taxon>Basidiomycota</taxon>
        <taxon>Agaricomycotina</taxon>
        <taxon>Agaricomycetes</taxon>
        <taxon>Auriculariales</taxon>
        <taxon>Exidiaceae</taxon>
        <taxon>Exidia</taxon>
    </lineage>
</organism>
<feature type="compositionally biased region" description="Pro residues" evidence="1">
    <location>
        <begin position="566"/>
        <end position="576"/>
    </location>
</feature>
<evidence type="ECO:0000256" key="1">
    <source>
        <dbReference type="SAM" id="MobiDB-lite"/>
    </source>
</evidence>
<feature type="compositionally biased region" description="Low complexity" evidence="1">
    <location>
        <begin position="516"/>
        <end position="531"/>
    </location>
</feature>
<reference evidence="3 4" key="1">
    <citation type="journal article" date="2016" name="Mol. Biol. Evol.">
        <title>Comparative Genomics of Early-Diverging Mushroom-Forming Fungi Provides Insights into the Origins of Lignocellulose Decay Capabilities.</title>
        <authorList>
            <person name="Nagy L.G."/>
            <person name="Riley R."/>
            <person name="Tritt A."/>
            <person name="Adam C."/>
            <person name="Daum C."/>
            <person name="Floudas D."/>
            <person name="Sun H."/>
            <person name="Yadav J.S."/>
            <person name="Pangilinan J."/>
            <person name="Larsson K.H."/>
            <person name="Matsuura K."/>
            <person name="Barry K."/>
            <person name="Labutti K."/>
            <person name="Kuo R."/>
            <person name="Ohm R.A."/>
            <person name="Bhattacharya S.S."/>
            <person name="Shirouzu T."/>
            <person name="Yoshinaga Y."/>
            <person name="Martin F.M."/>
            <person name="Grigoriev I.V."/>
            <person name="Hibbett D.S."/>
        </authorList>
    </citation>
    <scope>NUCLEOTIDE SEQUENCE [LARGE SCALE GENOMIC DNA]</scope>
    <source>
        <strain evidence="3 4">HHB12029</strain>
    </source>
</reference>